<comment type="caution">
    <text evidence="2">The sequence shown here is derived from an EMBL/GenBank/DDBJ whole genome shotgun (WGS) entry which is preliminary data.</text>
</comment>
<feature type="chain" id="PRO_5021437272" description="Secreted protein" evidence="1">
    <location>
        <begin position="23"/>
        <end position="82"/>
    </location>
</feature>
<accession>A0A4Z2H246</accession>
<dbReference type="Proteomes" id="UP000314294">
    <property type="component" value="Unassembled WGS sequence"/>
</dbReference>
<name>A0A4Z2H246_9TELE</name>
<keyword evidence="3" id="KW-1185">Reference proteome</keyword>
<organism evidence="2 3">
    <name type="scientific">Liparis tanakae</name>
    <name type="common">Tanaka's snailfish</name>
    <dbReference type="NCBI Taxonomy" id="230148"/>
    <lineage>
        <taxon>Eukaryota</taxon>
        <taxon>Metazoa</taxon>
        <taxon>Chordata</taxon>
        <taxon>Craniata</taxon>
        <taxon>Vertebrata</taxon>
        <taxon>Euteleostomi</taxon>
        <taxon>Actinopterygii</taxon>
        <taxon>Neopterygii</taxon>
        <taxon>Teleostei</taxon>
        <taxon>Neoteleostei</taxon>
        <taxon>Acanthomorphata</taxon>
        <taxon>Eupercaria</taxon>
        <taxon>Perciformes</taxon>
        <taxon>Cottioidei</taxon>
        <taxon>Cottales</taxon>
        <taxon>Liparidae</taxon>
        <taxon>Liparis</taxon>
    </lineage>
</organism>
<evidence type="ECO:0000313" key="2">
    <source>
        <dbReference type="EMBL" id="TNN59651.1"/>
    </source>
</evidence>
<dbReference type="AlphaFoldDB" id="A0A4Z2H246"/>
<sequence length="82" mass="9161">MPTPVPVVATLQLLLILTAVQSLGSCASTKAITSRQKERKEKRPTHLPIRLYSLRLSCRMVSLTAAKTKRMFSVSVAHVKWE</sequence>
<feature type="signal peptide" evidence="1">
    <location>
        <begin position="1"/>
        <end position="22"/>
    </location>
</feature>
<keyword evidence="1" id="KW-0732">Signal</keyword>
<reference evidence="2 3" key="1">
    <citation type="submission" date="2019-03" db="EMBL/GenBank/DDBJ databases">
        <title>First draft genome of Liparis tanakae, snailfish: a comprehensive survey of snailfish specific genes.</title>
        <authorList>
            <person name="Kim W."/>
            <person name="Song I."/>
            <person name="Jeong J.-H."/>
            <person name="Kim D."/>
            <person name="Kim S."/>
            <person name="Ryu S."/>
            <person name="Song J.Y."/>
            <person name="Lee S.K."/>
        </authorList>
    </citation>
    <scope>NUCLEOTIDE SEQUENCE [LARGE SCALE GENOMIC DNA]</scope>
    <source>
        <tissue evidence="2">Muscle</tissue>
    </source>
</reference>
<evidence type="ECO:0008006" key="4">
    <source>
        <dbReference type="Google" id="ProtNLM"/>
    </source>
</evidence>
<gene>
    <name evidence="2" type="ORF">EYF80_030137</name>
</gene>
<protein>
    <recommendedName>
        <fullName evidence="4">Secreted protein</fullName>
    </recommendedName>
</protein>
<proteinExistence type="predicted"/>
<dbReference type="EMBL" id="SRLO01000351">
    <property type="protein sequence ID" value="TNN59651.1"/>
    <property type="molecule type" value="Genomic_DNA"/>
</dbReference>
<evidence type="ECO:0000256" key="1">
    <source>
        <dbReference type="SAM" id="SignalP"/>
    </source>
</evidence>
<evidence type="ECO:0000313" key="3">
    <source>
        <dbReference type="Proteomes" id="UP000314294"/>
    </source>
</evidence>